<evidence type="ECO:0000313" key="5">
    <source>
        <dbReference type="Proteomes" id="UP001140949"/>
    </source>
</evidence>
<proteinExistence type="predicted"/>
<evidence type="ECO:0000256" key="1">
    <source>
        <dbReference type="SAM" id="Coils"/>
    </source>
</evidence>
<protein>
    <submittedName>
        <fullName evidence="4">Protein plastid transcriptionally active 16, chloroplastic</fullName>
    </submittedName>
</protein>
<evidence type="ECO:0000313" key="4">
    <source>
        <dbReference type="EMBL" id="KAJ6832644.1"/>
    </source>
</evidence>
<gene>
    <name evidence="4" type="ORF">M6B38_124615</name>
</gene>
<accession>A0AAX6GVW9</accession>
<keyword evidence="1" id="KW-0175">Coiled coil</keyword>
<dbReference type="Proteomes" id="UP001140949">
    <property type="component" value="Unassembled WGS sequence"/>
</dbReference>
<dbReference type="AlphaFoldDB" id="A0AAX6GVW9"/>
<feature type="region of interest" description="Disordered" evidence="2">
    <location>
        <begin position="487"/>
        <end position="522"/>
    </location>
</feature>
<feature type="domain" description="NAD(P)-binding" evidence="3">
    <location>
        <begin position="104"/>
        <end position="316"/>
    </location>
</feature>
<dbReference type="InterPro" id="IPR016040">
    <property type="entry name" value="NAD(P)-bd_dom"/>
</dbReference>
<evidence type="ECO:0000256" key="2">
    <source>
        <dbReference type="SAM" id="MobiDB-lite"/>
    </source>
</evidence>
<dbReference type="EMBL" id="JANAVB010015800">
    <property type="protein sequence ID" value="KAJ6832644.1"/>
    <property type="molecule type" value="Genomic_DNA"/>
</dbReference>
<feature type="coiled-coil region" evidence="1">
    <location>
        <begin position="360"/>
        <end position="401"/>
    </location>
</feature>
<dbReference type="PANTHER" id="PTHR47711">
    <property type="entry name" value="PROTEIN PLASTID TRANSCRIPTIONALLY ACTIVE 16, CHLOROPLASTIC"/>
    <property type="match status" value="1"/>
</dbReference>
<feature type="region of interest" description="Disordered" evidence="2">
    <location>
        <begin position="1"/>
        <end position="65"/>
    </location>
</feature>
<dbReference type="PANTHER" id="PTHR47711:SF2">
    <property type="entry name" value="PROTEIN PLASTID TRANSCRIPTIONALLY ACTIVE 16, CHLOROPLASTIC"/>
    <property type="match status" value="1"/>
</dbReference>
<evidence type="ECO:0000259" key="3">
    <source>
        <dbReference type="Pfam" id="PF13460"/>
    </source>
</evidence>
<reference evidence="4" key="2">
    <citation type="submission" date="2023-04" db="EMBL/GenBank/DDBJ databases">
        <authorList>
            <person name="Bruccoleri R.E."/>
            <person name="Oakeley E.J."/>
            <person name="Faust A.-M."/>
            <person name="Dessus-Babus S."/>
            <person name="Altorfer M."/>
            <person name="Burckhardt D."/>
            <person name="Oertli M."/>
            <person name="Naumann U."/>
            <person name="Petersen F."/>
            <person name="Wong J."/>
        </authorList>
    </citation>
    <scope>NUCLEOTIDE SEQUENCE</scope>
    <source>
        <strain evidence="4">GSM-AAB239-AS_SAM_17_03QT</strain>
        <tissue evidence="4">Leaf</tissue>
    </source>
</reference>
<reference evidence="4" key="1">
    <citation type="journal article" date="2023" name="GigaByte">
        <title>Genome assembly of the bearded iris, Iris pallida Lam.</title>
        <authorList>
            <person name="Bruccoleri R.E."/>
            <person name="Oakeley E.J."/>
            <person name="Faust A.M.E."/>
            <person name="Altorfer M."/>
            <person name="Dessus-Babus S."/>
            <person name="Burckhardt D."/>
            <person name="Oertli M."/>
            <person name="Naumann U."/>
            <person name="Petersen F."/>
            <person name="Wong J."/>
        </authorList>
    </citation>
    <scope>NUCLEOTIDE SEQUENCE</scope>
    <source>
        <strain evidence="4">GSM-AAB239-AS_SAM_17_03QT</strain>
    </source>
</reference>
<dbReference type="Pfam" id="PF13460">
    <property type="entry name" value="NAD_binding_10"/>
    <property type="match status" value="1"/>
</dbReference>
<comment type="caution">
    <text evidence="4">The sequence shown here is derived from an EMBL/GenBank/DDBJ whole genome shotgun (WGS) entry which is preliminary data.</text>
</comment>
<keyword evidence="5" id="KW-1185">Reference proteome</keyword>
<dbReference type="SUPFAM" id="SSF51735">
    <property type="entry name" value="NAD(P)-binding Rossmann-fold domains"/>
    <property type="match status" value="1"/>
</dbReference>
<name>A0AAX6GVW9_IRIPA</name>
<dbReference type="InterPro" id="IPR036291">
    <property type="entry name" value="NAD(P)-bd_dom_sf"/>
</dbReference>
<organism evidence="4 5">
    <name type="scientific">Iris pallida</name>
    <name type="common">Sweet iris</name>
    <dbReference type="NCBI Taxonomy" id="29817"/>
    <lineage>
        <taxon>Eukaryota</taxon>
        <taxon>Viridiplantae</taxon>
        <taxon>Streptophyta</taxon>
        <taxon>Embryophyta</taxon>
        <taxon>Tracheophyta</taxon>
        <taxon>Spermatophyta</taxon>
        <taxon>Magnoliopsida</taxon>
        <taxon>Liliopsida</taxon>
        <taxon>Asparagales</taxon>
        <taxon>Iridaceae</taxon>
        <taxon>Iridoideae</taxon>
        <taxon>Irideae</taxon>
        <taxon>Iris</taxon>
    </lineage>
</organism>
<dbReference type="Gene3D" id="3.40.50.720">
    <property type="entry name" value="NAD(P)-binding Rossmann-like Domain"/>
    <property type="match status" value="1"/>
</dbReference>
<sequence>MAPALSYHPFRLVTSSSPHSRSDSRAAARQSVKVRARQNLFGFGNPDKPSEGEAGPGKSEKRKPSFFDYVPGAESLIPAVSVPSTSLFAGAARRKDPNTVFVAGATGQSGARIAQMLLRQGFAVRAGVSDLASAQELARVAATYKLISPEESKRLNAVESTFAEPESIAKSIGPATKAVVAIGPSENGPDAAVTTDDALRLVLAAQLSGISHVVFIYDSTNLLSSDPSSASYNVFDGITTFFTNLFAKSLTLSQLLDRVVEETDVSYTLIKAAMAEDYDAEREYGVVISKEGSGVGENNKVAKSQIAKLVADVFSNTSVAENKVVEVSTSPSATSKSVSELFSAIPEDGRRKAYAEAVAKAKAEEEALTASERARDASEAAKKLEVEVKKLSEQEAEAAKKLKVEAKKLSVQEAEAASLAKEARAKVEAAGFTLENFLSRATDIGNGGVGGIGGDFSWEKLSSQFATAVSPKAGGILKAQIATIRGQAKARNLPPQKAVVKKPAPKTRPEQPAPKPNATQPEVRKVFGGLFKQETIYMDDD</sequence>